<dbReference type="SMART" id="SM00849">
    <property type="entry name" value="Lactamase_B"/>
    <property type="match status" value="1"/>
</dbReference>
<dbReference type="AlphaFoldDB" id="A0A6N8I1L0"/>
<protein>
    <submittedName>
        <fullName evidence="3">Metallo-beta-lactamase superfamily protein</fullName>
    </submittedName>
</protein>
<keyword evidence="1" id="KW-0732">Signal</keyword>
<feature type="signal peptide" evidence="1">
    <location>
        <begin position="1"/>
        <end position="28"/>
    </location>
</feature>
<dbReference type="InterPro" id="IPR052159">
    <property type="entry name" value="Competence_DNA_uptake"/>
</dbReference>
<evidence type="ECO:0000313" key="3">
    <source>
        <dbReference type="EMBL" id="MVB11849.1"/>
    </source>
</evidence>
<name>A0A6N8I1L0_9FIRM</name>
<sequence>MKISSFFVSRKRCAALACLLLGVLAASAVPFGASSLWPGVLSFFGLSDFSSCTDGWPASVHVLDVGKADSILIECGGKSMLVDGGTPERGEDVVRYLKQRGTSSLEYVVNTHPDEDHIGGLKYILKSFPVKHFFDSKVKPDLIPQDSAYRDTMDALKRKGMAQENLNAGDKFSLGEMDIRVLGPVTPGESTNNSSVVLLLRYQNIRFLLTGDMEKEEEESLLNAGEALSANVLKVGHHGSSTSTTPEFLQAVHPSYAAISVGYDRNKLPKNDVLERLYRSGIKTYRTDVNGTILFLTDGKTISVKTEK</sequence>
<keyword evidence="4" id="KW-1185">Reference proteome</keyword>
<evidence type="ECO:0000259" key="2">
    <source>
        <dbReference type="SMART" id="SM00849"/>
    </source>
</evidence>
<dbReference type="InterPro" id="IPR035681">
    <property type="entry name" value="ComA-like_MBL"/>
</dbReference>
<feature type="chain" id="PRO_5038613004" evidence="1">
    <location>
        <begin position="29"/>
        <end position="308"/>
    </location>
</feature>
<dbReference type="InterPro" id="IPR036866">
    <property type="entry name" value="RibonucZ/Hydroxyglut_hydro"/>
</dbReference>
<evidence type="ECO:0000313" key="4">
    <source>
        <dbReference type="Proteomes" id="UP000469440"/>
    </source>
</evidence>
<dbReference type="SUPFAM" id="SSF56281">
    <property type="entry name" value="Metallo-hydrolase/oxidoreductase"/>
    <property type="match status" value="1"/>
</dbReference>
<comment type="caution">
    <text evidence="3">The sequence shown here is derived from an EMBL/GenBank/DDBJ whole genome shotgun (WGS) entry which is preliminary data.</text>
</comment>
<accession>A0A6N8I1L0</accession>
<dbReference type="CDD" id="cd07731">
    <property type="entry name" value="ComA-like_MBL-fold"/>
    <property type="match status" value="1"/>
</dbReference>
<dbReference type="Proteomes" id="UP000469440">
    <property type="component" value="Unassembled WGS sequence"/>
</dbReference>
<reference evidence="3 4" key="1">
    <citation type="submission" date="2019-09" db="EMBL/GenBank/DDBJ databases">
        <title>Genome sequence of Clostridium sp. EA1.</title>
        <authorList>
            <person name="Poehlein A."/>
            <person name="Bengelsdorf F.R."/>
            <person name="Daniel R."/>
        </authorList>
    </citation>
    <scope>NUCLEOTIDE SEQUENCE [LARGE SCALE GENOMIC DNA]</scope>
    <source>
        <strain evidence="3 4">EA1</strain>
    </source>
</reference>
<dbReference type="Pfam" id="PF00753">
    <property type="entry name" value="Lactamase_B"/>
    <property type="match status" value="1"/>
</dbReference>
<dbReference type="Gene3D" id="3.60.15.10">
    <property type="entry name" value="Ribonuclease Z/Hydroxyacylglutathione hydrolase-like"/>
    <property type="match status" value="1"/>
</dbReference>
<dbReference type="EMBL" id="VWXL01000077">
    <property type="protein sequence ID" value="MVB11849.1"/>
    <property type="molecule type" value="Genomic_DNA"/>
</dbReference>
<evidence type="ECO:0000256" key="1">
    <source>
        <dbReference type="SAM" id="SignalP"/>
    </source>
</evidence>
<dbReference type="PANTHER" id="PTHR30619:SF7">
    <property type="entry name" value="BETA-LACTAMASE DOMAIN PROTEIN"/>
    <property type="match status" value="1"/>
</dbReference>
<feature type="domain" description="Metallo-beta-lactamase" evidence="2">
    <location>
        <begin position="67"/>
        <end position="263"/>
    </location>
</feature>
<organism evidence="3 4">
    <name type="scientific">Caproicibacter fermentans</name>
    <dbReference type="NCBI Taxonomy" id="2576756"/>
    <lineage>
        <taxon>Bacteria</taxon>
        <taxon>Bacillati</taxon>
        <taxon>Bacillota</taxon>
        <taxon>Clostridia</taxon>
        <taxon>Eubacteriales</taxon>
        <taxon>Acutalibacteraceae</taxon>
        <taxon>Caproicibacter</taxon>
    </lineage>
</organism>
<dbReference type="InterPro" id="IPR001279">
    <property type="entry name" value="Metallo-B-lactamas"/>
</dbReference>
<dbReference type="PANTHER" id="PTHR30619">
    <property type="entry name" value="DNA INTERNALIZATION/COMPETENCE PROTEIN COMEC/REC2"/>
    <property type="match status" value="1"/>
</dbReference>
<gene>
    <name evidence="3" type="ORF">CAFE_25770</name>
</gene>
<proteinExistence type="predicted"/>
<dbReference type="RefSeq" id="WP_066648403.1">
    <property type="nucleotide sequence ID" value="NZ_VWXL01000077.1"/>
</dbReference>
<dbReference type="OrthoDB" id="9761531at2"/>